<dbReference type="EMBL" id="JAINUF010000008">
    <property type="protein sequence ID" value="KAJ8351214.1"/>
    <property type="molecule type" value="Genomic_DNA"/>
</dbReference>
<organism evidence="2 3">
    <name type="scientific">Synaphobranchus kaupii</name>
    <name type="common">Kaup's arrowtooth eel</name>
    <dbReference type="NCBI Taxonomy" id="118154"/>
    <lineage>
        <taxon>Eukaryota</taxon>
        <taxon>Metazoa</taxon>
        <taxon>Chordata</taxon>
        <taxon>Craniata</taxon>
        <taxon>Vertebrata</taxon>
        <taxon>Euteleostomi</taxon>
        <taxon>Actinopterygii</taxon>
        <taxon>Neopterygii</taxon>
        <taxon>Teleostei</taxon>
        <taxon>Anguilliformes</taxon>
        <taxon>Synaphobranchidae</taxon>
        <taxon>Synaphobranchus</taxon>
    </lineage>
</organism>
<reference evidence="2" key="1">
    <citation type="journal article" date="2023" name="Science">
        <title>Genome structures resolve the early diversification of teleost fishes.</title>
        <authorList>
            <person name="Parey E."/>
            <person name="Louis A."/>
            <person name="Montfort J."/>
            <person name="Bouchez O."/>
            <person name="Roques C."/>
            <person name="Iampietro C."/>
            <person name="Lluch J."/>
            <person name="Castinel A."/>
            <person name="Donnadieu C."/>
            <person name="Desvignes T."/>
            <person name="Floi Bucao C."/>
            <person name="Jouanno E."/>
            <person name="Wen M."/>
            <person name="Mejri S."/>
            <person name="Dirks R."/>
            <person name="Jansen H."/>
            <person name="Henkel C."/>
            <person name="Chen W.J."/>
            <person name="Zahm M."/>
            <person name="Cabau C."/>
            <person name="Klopp C."/>
            <person name="Thompson A.W."/>
            <person name="Robinson-Rechavi M."/>
            <person name="Braasch I."/>
            <person name="Lecointre G."/>
            <person name="Bobe J."/>
            <person name="Postlethwait J.H."/>
            <person name="Berthelot C."/>
            <person name="Roest Crollius H."/>
            <person name="Guiguen Y."/>
        </authorList>
    </citation>
    <scope>NUCLEOTIDE SEQUENCE</scope>
    <source>
        <strain evidence="2">WJC10195</strain>
    </source>
</reference>
<gene>
    <name evidence="2" type="ORF">SKAU_G00226900</name>
</gene>
<dbReference type="Proteomes" id="UP001152622">
    <property type="component" value="Chromosome 8"/>
</dbReference>
<keyword evidence="3" id="KW-1185">Reference proteome</keyword>
<protein>
    <submittedName>
        <fullName evidence="2">Uncharacterized protein</fullName>
    </submittedName>
</protein>
<evidence type="ECO:0000313" key="2">
    <source>
        <dbReference type="EMBL" id="KAJ8351214.1"/>
    </source>
</evidence>
<dbReference type="AlphaFoldDB" id="A0A9Q1F4U8"/>
<comment type="caution">
    <text evidence="2">The sequence shown here is derived from an EMBL/GenBank/DDBJ whole genome shotgun (WGS) entry which is preliminary data.</text>
</comment>
<accession>A0A9Q1F4U8</accession>
<proteinExistence type="predicted"/>
<evidence type="ECO:0000313" key="3">
    <source>
        <dbReference type="Proteomes" id="UP001152622"/>
    </source>
</evidence>
<name>A0A9Q1F4U8_SYNKA</name>
<feature type="region of interest" description="Disordered" evidence="1">
    <location>
        <begin position="1"/>
        <end position="28"/>
    </location>
</feature>
<sequence length="100" mass="11054">MGCAPSKSPSLNPVAPSPRDSSDLDTCSSFLSSQKSSSCTPEMAVHGSAFQQTAFLSVPRNDHHDCPLLPSLTLDPERRQLTVREPRETHTQEVLKYRMK</sequence>
<evidence type="ECO:0000256" key="1">
    <source>
        <dbReference type="SAM" id="MobiDB-lite"/>
    </source>
</evidence>